<sequence length="79" mass="9079">MKLEEVIEKMTPIFQDILDIDDLILTPELSADEIEEWDSLSHIRLIVAHEVEFKVKFTTNEVNELDNVGQLAELIISKA</sequence>
<dbReference type="OrthoDB" id="9811033at2"/>
<evidence type="ECO:0000313" key="3">
    <source>
        <dbReference type="Proteomes" id="UP000231658"/>
    </source>
</evidence>
<dbReference type="SUPFAM" id="SSF47336">
    <property type="entry name" value="ACP-like"/>
    <property type="match status" value="1"/>
</dbReference>
<feature type="domain" description="Carrier" evidence="1">
    <location>
        <begin position="1"/>
        <end position="79"/>
    </location>
</feature>
<proteinExistence type="predicted"/>
<dbReference type="EMBL" id="FLYE01000012">
    <property type="protein sequence ID" value="SCA56281.1"/>
    <property type="molecule type" value="Genomic_DNA"/>
</dbReference>
<dbReference type="RefSeq" id="WP_069186956.1">
    <property type="nucleotide sequence ID" value="NZ_FLYE01000012.1"/>
</dbReference>
<dbReference type="InterPro" id="IPR036736">
    <property type="entry name" value="ACP-like_sf"/>
</dbReference>
<dbReference type="Pfam" id="PF00550">
    <property type="entry name" value="PP-binding"/>
    <property type="match status" value="1"/>
</dbReference>
<name>A0A1C3RGA3_9PROT</name>
<dbReference type="Proteomes" id="UP000231658">
    <property type="component" value="Unassembled WGS sequence"/>
</dbReference>
<dbReference type="PROSITE" id="PS50075">
    <property type="entry name" value="CARRIER"/>
    <property type="match status" value="1"/>
</dbReference>
<gene>
    <name evidence="2" type="ORF">MTBPR1_20129</name>
</gene>
<dbReference type="STRING" id="1867952.MTBPR1_20129"/>
<protein>
    <submittedName>
        <fullName evidence="2">Acyl carrier protein</fullName>
    </submittedName>
</protein>
<dbReference type="InterPro" id="IPR009081">
    <property type="entry name" value="PP-bd_ACP"/>
</dbReference>
<organism evidence="2 3">
    <name type="scientific">Candidatus Terasakiella magnetica</name>
    <dbReference type="NCBI Taxonomy" id="1867952"/>
    <lineage>
        <taxon>Bacteria</taxon>
        <taxon>Pseudomonadati</taxon>
        <taxon>Pseudomonadota</taxon>
        <taxon>Alphaproteobacteria</taxon>
        <taxon>Rhodospirillales</taxon>
        <taxon>Terasakiellaceae</taxon>
        <taxon>Terasakiella</taxon>
    </lineage>
</organism>
<dbReference type="Gene3D" id="1.10.1200.10">
    <property type="entry name" value="ACP-like"/>
    <property type="match status" value="1"/>
</dbReference>
<evidence type="ECO:0000313" key="2">
    <source>
        <dbReference type="EMBL" id="SCA56281.1"/>
    </source>
</evidence>
<dbReference type="AlphaFoldDB" id="A0A1C3RGA3"/>
<accession>A0A1C3RGA3</accession>
<reference evidence="2 3" key="1">
    <citation type="submission" date="2016-07" db="EMBL/GenBank/DDBJ databases">
        <authorList>
            <person name="Lefevre C.T."/>
        </authorList>
    </citation>
    <scope>NUCLEOTIDE SEQUENCE [LARGE SCALE GENOMIC DNA]</scope>
    <source>
        <strain evidence="2">PR1</strain>
    </source>
</reference>
<evidence type="ECO:0000259" key="1">
    <source>
        <dbReference type="PROSITE" id="PS50075"/>
    </source>
</evidence>
<keyword evidence="3" id="KW-1185">Reference proteome</keyword>